<evidence type="ECO:0000259" key="2">
    <source>
        <dbReference type="SMART" id="SM00421"/>
    </source>
</evidence>
<dbReference type="EMBL" id="QFVP01000008">
    <property type="protein sequence ID" value="THE37318.1"/>
    <property type="molecule type" value="Genomic_DNA"/>
</dbReference>
<evidence type="ECO:0000313" key="3">
    <source>
        <dbReference type="EMBL" id="THE37318.1"/>
    </source>
</evidence>
<reference evidence="3 4" key="1">
    <citation type="submission" date="2018-05" db="EMBL/GenBank/DDBJ databases">
        <title>Isolation and genomic analyses of lactose-positive bacteria from faecal samples of preterm neonates.</title>
        <authorList>
            <person name="Chen Y."/>
            <person name="Brook T.C."/>
            <person name="O'Neill I."/>
            <person name="Soe C.Z."/>
            <person name="Hall L.J."/>
            <person name="Hoyles L."/>
        </authorList>
    </citation>
    <scope>NUCLEOTIDE SEQUENCE [LARGE SCALE GENOMIC DNA]</scope>
    <source>
        <strain evidence="3 4">P080C CL</strain>
    </source>
</reference>
<sequence>MKFKSSTLLVAFNDDNQIYSQGMLSLLEDIFTHGMGISLSRMTGAPGNSSIRVADIYVDHCAAGVQAMCRPEYRLRKQCSLLIVISSARGEISQNTILPCQHNCVFLHRTDTLAEIRRQIILAWHRRFQTKEVSCHACRPLLLTKSEERVIDYLSQGTSLSELVDRLALSPKTVSSQKHSLMRKFSLSNNVELMDFILWWKRYEPTRRLKATVSPATAIASTLPKMGMNNRQCITPFFTAKSDRDEKPRIRLKVTE</sequence>
<organism evidence="3 4">
    <name type="scientific">Citrobacter murliniae</name>
    <dbReference type="NCBI Taxonomy" id="67829"/>
    <lineage>
        <taxon>Bacteria</taxon>
        <taxon>Pseudomonadati</taxon>
        <taxon>Pseudomonadota</taxon>
        <taxon>Gammaproteobacteria</taxon>
        <taxon>Enterobacterales</taxon>
        <taxon>Enterobacteriaceae</taxon>
        <taxon>Citrobacter</taxon>
        <taxon>Citrobacter freundii complex</taxon>
    </lineage>
</organism>
<dbReference type="InterPro" id="IPR036388">
    <property type="entry name" value="WH-like_DNA-bd_sf"/>
</dbReference>
<dbReference type="SMART" id="SM00421">
    <property type="entry name" value="HTH_LUXR"/>
    <property type="match status" value="1"/>
</dbReference>
<protein>
    <submittedName>
        <fullName evidence="3">DNA-binding response regulator</fullName>
    </submittedName>
</protein>
<comment type="caution">
    <text evidence="3">The sequence shown here is derived from an EMBL/GenBank/DDBJ whole genome shotgun (WGS) entry which is preliminary data.</text>
</comment>
<dbReference type="Gene3D" id="1.10.10.10">
    <property type="entry name" value="Winged helix-like DNA-binding domain superfamily/Winged helix DNA-binding domain"/>
    <property type="match status" value="1"/>
</dbReference>
<dbReference type="PRINTS" id="PR00038">
    <property type="entry name" value="HTHLUXR"/>
</dbReference>
<feature type="domain" description="HTH luxR-type" evidence="2">
    <location>
        <begin position="140"/>
        <end position="197"/>
    </location>
</feature>
<keyword evidence="4" id="KW-1185">Reference proteome</keyword>
<evidence type="ECO:0000256" key="1">
    <source>
        <dbReference type="ARBA" id="ARBA00023125"/>
    </source>
</evidence>
<dbReference type="InterPro" id="IPR000792">
    <property type="entry name" value="Tscrpt_reg_LuxR_C"/>
</dbReference>
<dbReference type="InterPro" id="IPR016032">
    <property type="entry name" value="Sig_transdc_resp-reg_C-effctor"/>
</dbReference>
<dbReference type="SUPFAM" id="SSF46894">
    <property type="entry name" value="C-terminal effector domain of the bipartite response regulators"/>
    <property type="match status" value="1"/>
</dbReference>
<dbReference type="Proteomes" id="UP000306790">
    <property type="component" value="Unassembled WGS sequence"/>
</dbReference>
<name>A0ABY2PSS9_9ENTR</name>
<keyword evidence="1 3" id="KW-0238">DNA-binding</keyword>
<dbReference type="GO" id="GO:0003677">
    <property type="term" value="F:DNA binding"/>
    <property type="evidence" value="ECO:0007669"/>
    <property type="project" value="UniProtKB-KW"/>
</dbReference>
<dbReference type="RefSeq" id="WP_048221214.1">
    <property type="nucleotide sequence ID" value="NZ_QFVP01000008.1"/>
</dbReference>
<gene>
    <name evidence="3" type="ORF">DJ535_13580</name>
</gene>
<accession>A0ABY2PSS9</accession>
<proteinExistence type="predicted"/>
<evidence type="ECO:0000313" key="4">
    <source>
        <dbReference type="Proteomes" id="UP000306790"/>
    </source>
</evidence>
<dbReference type="Pfam" id="PF00196">
    <property type="entry name" value="GerE"/>
    <property type="match status" value="1"/>
</dbReference>